<dbReference type="Proteomes" id="UP000823786">
    <property type="component" value="Unassembled WGS sequence"/>
</dbReference>
<comment type="caution">
    <text evidence="3">The sequence shown here is derived from an EMBL/GenBank/DDBJ whole genome shotgun (WGS) entry which is preliminary data.</text>
</comment>
<keyword evidence="4" id="KW-1185">Reference proteome</keyword>
<evidence type="ECO:0000313" key="3">
    <source>
        <dbReference type="EMBL" id="MBP1856621.1"/>
    </source>
</evidence>
<evidence type="ECO:0000259" key="2">
    <source>
        <dbReference type="Pfam" id="PF19489"/>
    </source>
</evidence>
<dbReference type="SUPFAM" id="SSF53955">
    <property type="entry name" value="Lysozyme-like"/>
    <property type="match status" value="1"/>
</dbReference>
<reference evidence="3 4" key="1">
    <citation type="submission" date="2021-03" db="EMBL/GenBank/DDBJ databases">
        <title>Genomic Encyclopedia of Type Strains, Phase IV (KMG-IV): sequencing the most valuable type-strain genomes for metagenomic binning, comparative biology and taxonomic classification.</title>
        <authorList>
            <person name="Goeker M."/>
        </authorList>
    </citation>
    <scope>NUCLEOTIDE SEQUENCE [LARGE SCALE GENOMIC DNA]</scope>
    <source>
        <strain evidence="3 4">DSM 26427</strain>
    </source>
</reference>
<dbReference type="InterPro" id="IPR045795">
    <property type="entry name" value="SLT_4"/>
</dbReference>
<dbReference type="PROSITE" id="PS51257">
    <property type="entry name" value="PROKAR_LIPOPROTEIN"/>
    <property type="match status" value="1"/>
</dbReference>
<keyword evidence="1" id="KW-0732">Signal</keyword>
<evidence type="ECO:0000313" key="4">
    <source>
        <dbReference type="Proteomes" id="UP000823786"/>
    </source>
</evidence>
<dbReference type="RefSeq" id="WP_209846160.1">
    <property type="nucleotide sequence ID" value="NZ_JAGGJV010000001.1"/>
</dbReference>
<name>A0ABS4EFA2_9HYPH</name>
<dbReference type="Pfam" id="PF19489">
    <property type="entry name" value="SLT_4"/>
    <property type="match status" value="1"/>
</dbReference>
<evidence type="ECO:0000256" key="1">
    <source>
        <dbReference type="SAM" id="SignalP"/>
    </source>
</evidence>
<organism evidence="3 4">
    <name type="scientific">Rhizobium herbae</name>
    <dbReference type="NCBI Taxonomy" id="508661"/>
    <lineage>
        <taxon>Bacteria</taxon>
        <taxon>Pseudomonadati</taxon>
        <taxon>Pseudomonadota</taxon>
        <taxon>Alphaproteobacteria</taxon>
        <taxon>Hyphomicrobiales</taxon>
        <taxon>Rhizobiaceae</taxon>
        <taxon>Rhizobium/Agrobacterium group</taxon>
        <taxon>Rhizobium</taxon>
    </lineage>
</organism>
<feature type="domain" description="Transglycosylase SLT" evidence="2">
    <location>
        <begin position="5"/>
        <end position="189"/>
    </location>
</feature>
<protein>
    <recommendedName>
        <fullName evidence="2">Transglycosylase SLT domain-containing protein</fullName>
    </recommendedName>
</protein>
<feature type="chain" id="PRO_5046976310" description="Transglycosylase SLT domain-containing protein" evidence="1">
    <location>
        <begin position="19"/>
        <end position="190"/>
    </location>
</feature>
<accession>A0ABS4EFA2</accession>
<sequence>MRIAFIVALLLLAGCATAPRDIRNACAIFEQRDGWFNNWQRAAEHAEREYGVPVPILMATIYTESGFRPNARPPRTKLFGFIPWKRQSTAYGFSQALNGTWSEYKRSTGHMLARRTKFSDAIHFVAWYHSQNSKKTGIARNDAYSLYLAYYLGDAGYRRGGWRGNAQLQNAARRSANIASAYARQLRSCD</sequence>
<dbReference type="Gene3D" id="1.10.530.10">
    <property type="match status" value="1"/>
</dbReference>
<proteinExistence type="predicted"/>
<gene>
    <name evidence="3" type="ORF">J2Z75_000101</name>
</gene>
<feature type="signal peptide" evidence="1">
    <location>
        <begin position="1"/>
        <end position="18"/>
    </location>
</feature>
<dbReference type="InterPro" id="IPR023346">
    <property type="entry name" value="Lysozyme-like_dom_sf"/>
</dbReference>
<dbReference type="EMBL" id="JAGGJV010000001">
    <property type="protein sequence ID" value="MBP1856621.1"/>
    <property type="molecule type" value="Genomic_DNA"/>
</dbReference>